<gene>
    <name evidence="1" type="ORF">HMPREF0663_10111</name>
</gene>
<accession>E7RLW1</accession>
<comment type="caution">
    <text evidence="1">The sequence shown here is derived from an EMBL/GenBank/DDBJ whole genome shotgun (WGS) entry which is preliminary data.</text>
</comment>
<evidence type="ECO:0000313" key="2">
    <source>
        <dbReference type="Proteomes" id="UP000005580"/>
    </source>
</evidence>
<evidence type="ECO:0000313" key="1">
    <source>
        <dbReference type="EMBL" id="EFZ37742.1"/>
    </source>
</evidence>
<dbReference type="HOGENOM" id="CLU_3294420_0_0_10"/>
<dbReference type="AlphaFoldDB" id="E7RLW1"/>
<reference evidence="1" key="1">
    <citation type="submission" date="2011-01" db="EMBL/GenBank/DDBJ databases">
        <authorList>
            <person name="Muzny D."/>
            <person name="Qin X."/>
            <person name="Buhay C."/>
            <person name="Dugan-Rocha S."/>
            <person name="Ding Y."/>
            <person name="Chen G."/>
            <person name="Hawes A."/>
            <person name="Holder M."/>
            <person name="Jhangiani S."/>
            <person name="Johnson A."/>
            <person name="Khan Z."/>
            <person name="Li Z."/>
            <person name="Liu W."/>
            <person name="Liu X."/>
            <person name="Perez L."/>
            <person name="Shen H."/>
            <person name="Wang Q."/>
            <person name="Watt J."/>
            <person name="Xi L."/>
            <person name="Xin Y."/>
            <person name="Zhou J."/>
            <person name="Deng J."/>
            <person name="Jiang H."/>
            <person name="Liu Y."/>
            <person name="Qu J."/>
            <person name="Song X.-Z."/>
            <person name="Zhang L."/>
            <person name="Villasana D."/>
            <person name="Johnson A."/>
            <person name="Liu J."/>
            <person name="Liyanage D."/>
            <person name="Lorensuhewa L."/>
            <person name="Robinson T."/>
            <person name="Song A."/>
            <person name="Song B.-B."/>
            <person name="Dinh H."/>
            <person name="Thornton R."/>
            <person name="Coyle M."/>
            <person name="Francisco L."/>
            <person name="Jackson L."/>
            <person name="Javaid M."/>
            <person name="Korchina V."/>
            <person name="Kovar C."/>
            <person name="Mata R."/>
            <person name="Mathew T."/>
            <person name="Ngo R."/>
            <person name="Nguyen L."/>
            <person name="Nguyen N."/>
            <person name="Okwuonu G."/>
            <person name="Ongeri F."/>
            <person name="Pham C."/>
            <person name="Simmons D."/>
            <person name="Wilczek-Boney K."/>
            <person name="Hale W."/>
            <person name="Jakkamsetti A."/>
            <person name="Pham P."/>
            <person name="Ruth R."/>
            <person name="San Lucas F."/>
            <person name="Warren J."/>
            <person name="Zhang J."/>
            <person name="Zhao Z."/>
            <person name="Zhou C."/>
            <person name="Zhu D."/>
            <person name="Lee S."/>
            <person name="Bess C."/>
            <person name="Blankenburg K."/>
            <person name="Forbes L."/>
            <person name="Fu Q."/>
            <person name="Gubbala S."/>
            <person name="Hirani K."/>
            <person name="Jayaseelan J.C."/>
            <person name="Lara F."/>
            <person name="Munidasa M."/>
            <person name="Palculict T."/>
            <person name="Patil S."/>
            <person name="Pu L.-L."/>
            <person name="Saada N."/>
            <person name="Tang L."/>
            <person name="Weissenberger G."/>
            <person name="Zhu Y."/>
            <person name="Hemphill L."/>
            <person name="Shang Y."/>
            <person name="Youmans B."/>
            <person name="Ayvaz T."/>
            <person name="Ross M."/>
            <person name="Santibanez J."/>
            <person name="Aqrawi P."/>
            <person name="Gross S."/>
            <person name="Joshi V."/>
            <person name="Fowler G."/>
            <person name="Nazareth L."/>
            <person name="Reid J."/>
            <person name="Worley K."/>
            <person name="Petrosino J."/>
            <person name="Highlander S."/>
            <person name="Gibbs R."/>
        </authorList>
    </citation>
    <scope>NUCLEOTIDE SEQUENCE [LARGE SCALE GENOMIC DNA]</scope>
    <source>
        <strain evidence="1">ATCC 33269</strain>
    </source>
</reference>
<proteinExistence type="predicted"/>
<name>E7RLW1_9BACT</name>
<sequence length="40" mass="4566">MYGVLDLEGPYIRHRHGVHRAYRGHVIVRYGQNEISGTSA</sequence>
<dbReference type="Proteomes" id="UP000005580">
    <property type="component" value="Unassembled WGS sequence"/>
</dbReference>
<protein>
    <submittedName>
        <fullName evidence="1">Uncharacterized protein</fullName>
    </submittedName>
</protein>
<organism evidence="1 2">
    <name type="scientific">Hoylesella oralis ATCC 33269</name>
    <dbReference type="NCBI Taxonomy" id="873533"/>
    <lineage>
        <taxon>Bacteria</taxon>
        <taxon>Pseudomonadati</taxon>
        <taxon>Bacteroidota</taxon>
        <taxon>Bacteroidia</taxon>
        <taxon>Bacteroidales</taxon>
        <taxon>Prevotellaceae</taxon>
        <taxon>Hoylesella</taxon>
    </lineage>
</organism>
<dbReference type="EMBL" id="AEPE02000002">
    <property type="protein sequence ID" value="EFZ37742.1"/>
    <property type="molecule type" value="Genomic_DNA"/>
</dbReference>
<keyword evidence="2" id="KW-1185">Reference proteome</keyword>